<dbReference type="PROSITE" id="PS51473">
    <property type="entry name" value="GNK2"/>
    <property type="match status" value="1"/>
</dbReference>
<comment type="similarity">
    <text evidence="8">Belongs to the cysteine-rich repeat secretory protein family. Plasmodesmata-located proteins (PDLD) subfamily.</text>
</comment>
<evidence type="ECO:0000256" key="4">
    <source>
        <dbReference type="ARBA" id="ARBA00022737"/>
    </source>
</evidence>
<organism evidence="10 11">
    <name type="scientific">Acorus calamus</name>
    <name type="common">Sweet flag</name>
    <dbReference type="NCBI Taxonomy" id="4465"/>
    <lineage>
        <taxon>Eukaryota</taxon>
        <taxon>Viridiplantae</taxon>
        <taxon>Streptophyta</taxon>
        <taxon>Embryophyta</taxon>
        <taxon>Tracheophyta</taxon>
        <taxon>Spermatophyta</taxon>
        <taxon>Magnoliopsida</taxon>
        <taxon>Liliopsida</taxon>
        <taxon>Acoraceae</taxon>
        <taxon>Acorus</taxon>
    </lineage>
</organism>
<name>A0AAV9DPI2_ACOCL</name>
<reference evidence="10" key="1">
    <citation type="journal article" date="2023" name="Nat. Commun.">
        <title>Diploid and tetraploid genomes of Acorus and the evolution of monocots.</title>
        <authorList>
            <person name="Ma L."/>
            <person name="Liu K.W."/>
            <person name="Li Z."/>
            <person name="Hsiao Y.Y."/>
            <person name="Qi Y."/>
            <person name="Fu T."/>
            <person name="Tang G.D."/>
            <person name="Zhang D."/>
            <person name="Sun W.H."/>
            <person name="Liu D.K."/>
            <person name="Li Y."/>
            <person name="Chen G.Z."/>
            <person name="Liu X.D."/>
            <person name="Liao X.Y."/>
            <person name="Jiang Y.T."/>
            <person name="Yu X."/>
            <person name="Hao Y."/>
            <person name="Huang J."/>
            <person name="Zhao X.W."/>
            <person name="Ke S."/>
            <person name="Chen Y.Y."/>
            <person name="Wu W.L."/>
            <person name="Hsu J.L."/>
            <person name="Lin Y.F."/>
            <person name="Huang M.D."/>
            <person name="Li C.Y."/>
            <person name="Huang L."/>
            <person name="Wang Z.W."/>
            <person name="Zhao X."/>
            <person name="Zhong W.Y."/>
            <person name="Peng D.H."/>
            <person name="Ahmad S."/>
            <person name="Lan S."/>
            <person name="Zhang J.S."/>
            <person name="Tsai W.C."/>
            <person name="Van de Peer Y."/>
            <person name="Liu Z.J."/>
        </authorList>
    </citation>
    <scope>NUCLEOTIDE SEQUENCE</scope>
    <source>
        <strain evidence="10">CP</strain>
    </source>
</reference>
<keyword evidence="11" id="KW-1185">Reference proteome</keyword>
<dbReference type="PANTHER" id="PTHR32080:SF47">
    <property type="entry name" value="PROTEIN KINASE FAMILY PROTEIN"/>
    <property type="match status" value="1"/>
</dbReference>
<evidence type="ECO:0000256" key="1">
    <source>
        <dbReference type="ARBA" id="ARBA00004251"/>
    </source>
</evidence>
<evidence type="ECO:0000256" key="8">
    <source>
        <dbReference type="ARBA" id="ARBA00038393"/>
    </source>
</evidence>
<dbReference type="InterPro" id="IPR051378">
    <property type="entry name" value="Cell2Cell_Antifungal"/>
</dbReference>
<dbReference type="GO" id="GO:0016301">
    <property type="term" value="F:kinase activity"/>
    <property type="evidence" value="ECO:0007669"/>
    <property type="project" value="UniProtKB-KW"/>
</dbReference>
<dbReference type="InterPro" id="IPR002902">
    <property type="entry name" value="GNK2"/>
</dbReference>
<feature type="domain" description="Gnk2-homologous" evidence="9">
    <location>
        <begin position="63"/>
        <end position="162"/>
    </location>
</feature>
<evidence type="ECO:0000256" key="5">
    <source>
        <dbReference type="ARBA" id="ARBA00022949"/>
    </source>
</evidence>
<protein>
    <submittedName>
        <fullName evidence="10">Cysteine-rich receptor-like protein kinase 2</fullName>
    </submittedName>
</protein>
<dbReference type="AlphaFoldDB" id="A0AAV9DPI2"/>
<evidence type="ECO:0000256" key="2">
    <source>
        <dbReference type="ARBA" id="ARBA00022581"/>
    </source>
</evidence>
<reference evidence="10" key="2">
    <citation type="submission" date="2023-06" db="EMBL/GenBank/DDBJ databases">
        <authorList>
            <person name="Ma L."/>
            <person name="Liu K.-W."/>
            <person name="Li Z."/>
            <person name="Hsiao Y.-Y."/>
            <person name="Qi Y."/>
            <person name="Fu T."/>
            <person name="Tang G."/>
            <person name="Zhang D."/>
            <person name="Sun W.-H."/>
            <person name="Liu D.-K."/>
            <person name="Li Y."/>
            <person name="Chen G.-Z."/>
            <person name="Liu X.-D."/>
            <person name="Liao X.-Y."/>
            <person name="Jiang Y.-T."/>
            <person name="Yu X."/>
            <person name="Hao Y."/>
            <person name="Huang J."/>
            <person name="Zhao X.-W."/>
            <person name="Ke S."/>
            <person name="Chen Y.-Y."/>
            <person name="Wu W.-L."/>
            <person name="Hsu J.-L."/>
            <person name="Lin Y.-F."/>
            <person name="Huang M.-D."/>
            <person name="Li C.-Y."/>
            <person name="Huang L."/>
            <person name="Wang Z.-W."/>
            <person name="Zhao X."/>
            <person name="Zhong W.-Y."/>
            <person name="Peng D.-H."/>
            <person name="Ahmad S."/>
            <person name="Lan S."/>
            <person name="Zhang J.-S."/>
            <person name="Tsai W.-C."/>
            <person name="Van De Peer Y."/>
            <person name="Liu Z.-J."/>
        </authorList>
    </citation>
    <scope>NUCLEOTIDE SEQUENCE</scope>
    <source>
        <strain evidence="10">CP</strain>
        <tissue evidence="10">Leaves</tissue>
    </source>
</reference>
<keyword evidence="5" id="KW-0965">Cell junction</keyword>
<dbReference type="Pfam" id="PF01657">
    <property type="entry name" value="Stress-antifung"/>
    <property type="match status" value="1"/>
</dbReference>
<dbReference type="EMBL" id="JAUJYO010000012">
    <property type="protein sequence ID" value="KAK1303050.1"/>
    <property type="molecule type" value="Genomic_DNA"/>
</dbReference>
<proteinExistence type="inferred from homology"/>
<dbReference type="GO" id="GO:0009506">
    <property type="term" value="C:plasmodesma"/>
    <property type="evidence" value="ECO:0007669"/>
    <property type="project" value="UniProtKB-SubCell"/>
</dbReference>
<keyword evidence="6" id="KW-1015">Disulfide bond</keyword>
<dbReference type="PANTHER" id="PTHR32080">
    <property type="entry name" value="ANTIFUNGAL PROTEIN GINKBILOBIN-2-LIKE"/>
    <property type="match status" value="1"/>
</dbReference>
<keyword evidence="4" id="KW-0677">Repeat</keyword>
<evidence type="ECO:0000313" key="11">
    <source>
        <dbReference type="Proteomes" id="UP001180020"/>
    </source>
</evidence>
<evidence type="ECO:0000256" key="3">
    <source>
        <dbReference type="ARBA" id="ARBA00022729"/>
    </source>
</evidence>
<comment type="subcellular location">
    <subcellularLocation>
        <location evidence="7">Cell junction</location>
        <location evidence="7">Plasmodesma</location>
    </subcellularLocation>
    <subcellularLocation>
        <location evidence="1">Cell membrane</location>
        <topology evidence="1">Single-pass type I membrane protein</topology>
    </subcellularLocation>
</comment>
<comment type="caution">
    <text evidence="10">The sequence shown here is derived from an EMBL/GenBank/DDBJ whole genome shotgun (WGS) entry which is preliminary data.</text>
</comment>
<keyword evidence="10" id="KW-0675">Receptor</keyword>
<evidence type="ECO:0000313" key="10">
    <source>
        <dbReference type="EMBL" id="KAK1303050.1"/>
    </source>
</evidence>
<sequence length="170" mass="19104">MSRALTMLLRTTEEPLPIPTNPPFMDEDTMELRECFDYLTKVQCDLCFSKLRSVGLRCLPITTGRVYLDGCFVRVENYPFCAEAVADAVSAVRANVGHEGNGRVVDRRGRSYAMAKCWRTLNASGCSECLRNTSAAATGCLPWTEGRVANTGCFLRYSETDFLNKQHEYY</sequence>
<dbReference type="InterPro" id="IPR038408">
    <property type="entry name" value="GNK2_sf"/>
</dbReference>
<keyword evidence="10" id="KW-0418">Kinase</keyword>
<keyword evidence="2" id="KW-0945">Host-virus interaction</keyword>
<evidence type="ECO:0000256" key="7">
    <source>
        <dbReference type="ARBA" id="ARBA00024184"/>
    </source>
</evidence>
<dbReference type="Proteomes" id="UP001180020">
    <property type="component" value="Unassembled WGS sequence"/>
</dbReference>
<dbReference type="CDD" id="cd23509">
    <property type="entry name" value="Gnk2-like"/>
    <property type="match status" value="1"/>
</dbReference>
<gene>
    <name evidence="10" type="primary">CRK2</name>
    <name evidence="10" type="ORF">QJS10_CPB12g00128</name>
</gene>
<keyword evidence="10" id="KW-0808">Transferase</keyword>
<dbReference type="GO" id="GO:0005886">
    <property type="term" value="C:plasma membrane"/>
    <property type="evidence" value="ECO:0007669"/>
    <property type="project" value="UniProtKB-SubCell"/>
</dbReference>
<dbReference type="Gene3D" id="3.30.430.20">
    <property type="entry name" value="Gnk2 domain, C-X8-C-X2-C motif"/>
    <property type="match status" value="1"/>
</dbReference>
<accession>A0AAV9DPI2</accession>
<evidence type="ECO:0000259" key="9">
    <source>
        <dbReference type="PROSITE" id="PS51473"/>
    </source>
</evidence>
<evidence type="ECO:0000256" key="6">
    <source>
        <dbReference type="ARBA" id="ARBA00023157"/>
    </source>
</evidence>
<keyword evidence="3" id="KW-0732">Signal</keyword>